<proteinExistence type="predicted"/>
<gene>
    <name evidence="2" type="ORF">EJB05_22585</name>
</gene>
<keyword evidence="3" id="KW-1185">Reference proteome</keyword>
<feature type="compositionally biased region" description="Basic and acidic residues" evidence="1">
    <location>
        <begin position="29"/>
        <end position="51"/>
    </location>
</feature>
<evidence type="ECO:0000313" key="3">
    <source>
        <dbReference type="Proteomes" id="UP000324897"/>
    </source>
</evidence>
<dbReference type="AlphaFoldDB" id="A0A5J9V6C6"/>
<feature type="region of interest" description="Disordered" evidence="1">
    <location>
        <begin position="1"/>
        <end position="60"/>
    </location>
</feature>
<feature type="non-terminal residue" evidence="2">
    <location>
        <position position="1"/>
    </location>
</feature>
<accession>A0A5J9V6C6</accession>
<protein>
    <submittedName>
        <fullName evidence="2">Uncharacterized protein</fullName>
    </submittedName>
</protein>
<reference evidence="2 3" key="1">
    <citation type="journal article" date="2019" name="Sci. Rep.">
        <title>A high-quality genome of Eragrostis curvula grass provides insights into Poaceae evolution and supports new strategies to enhance forage quality.</title>
        <authorList>
            <person name="Carballo J."/>
            <person name="Santos B.A.C.M."/>
            <person name="Zappacosta D."/>
            <person name="Garbus I."/>
            <person name="Selva J.P."/>
            <person name="Gallo C.A."/>
            <person name="Diaz A."/>
            <person name="Albertini E."/>
            <person name="Caccamo M."/>
            <person name="Echenique V."/>
        </authorList>
    </citation>
    <scope>NUCLEOTIDE SEQUENCE [LARGE SCALE GENOMIC DNA]</scope>
    <source>
        <strain evidence="3">cv. Victoria</strain>
        <tissue evidence="2">Leaf</tissue>
    </source>
</reference>
<organism evidence="2 3">
    <name type="scientific">Eragrostis curvula</name>
    <name type="common">weeping love grass</name>
    <dbReference type="NCBI Taxonomy" id="38414"/>
    <lineage>
        <taxon>Eukaryota</taxon>
        <taxon>Viridiplantae</taxon>
        <taxon>Streptophyta</taxon>
        <taxon>Embryophyta</taxon>
        <taxon>Tracheophyta</taxon>
        <taxon>Spermatophyta</taxon>
        <taxon>Magnoliopsida</taxon>
        <taxon>Liliopsida</taxon>
        <taxon>Poales</taxon>
        <taxon>Poaceae</taxon>
        <taxon>PACMAD clade</taxon>
        <taxon>Chloridoideae</taxon>
        <taxon>Eragrostideae</taxon>
        <taxon>Eragrostidinae</taxon>
        <taxon>Eragrostis</taxon>
    </lineage>
</organism>
<dbReference type="EMBL" id="RWGY01000011">
    <property type="protein sequence ID" value="TVU30931.1"/>
    <property type="molecule type" value="Genomic_DNA"/>
</dbReference>
<dbReference type="Gramene" id="TVU30931">
    <property type="protein sequence ID" value="TVU30931"/>
    <property type="gene ID" value="EJB05_22585"/>
</dbReference>
<feature type="compositionally biased region" description="Polar residues" evidence="1">
    <location>
        <begin position="17"/>
        <end position="27"/>
    </location>
</feature>
<name>A0A5J9V6C6_9POAL</name>
<dbReference type="Proteomes" id="UP000324897">
    <property type="component" value="Chromosome 1"/>
</dbReference>
<comment type="caution">
    <text evidence="2">The sequence shown here is derived from an EMBL/GenBank/DDBJ whole genome shotgun (WGS) entry which is preliminary data.</text>
</comment>
<evidence type="ECO:0000256" key="1">
    <source>
        <dbReference type="SAM" id="MobiDB-lite"/>
    </source>
</evidence>
<sequence>MEVDSEDGNEHDKDGTDGNNNGENPGNITEERKDDGKPEEKDKETPKKDGKQNSNTREGAAMVDVLNAGWAVDLHAGMRAACSLPLYAETPPELGMGCAPGGFGALGTGHQSLTPLPLMGFGKPQKAATGAEDTQADVTQGHMECMANDQKTGMLWII</sequence>
<evidence type="ECO:0000313" key="2">
    <source>
        <dbReference type="EMBL" id="TVU30931.1"/>
    </source>
</evidence>